<dbReference type="InterPro" id="IPR002516">
    <property type="entry name" value="Glyco_trans_11"/>
</dbReference>
<dbReference type="GO" id="GO:0016020">
    <property type="term" value="C:membrane"/>
    <property type="evidence" value="ECO:0007669"/>
    <property type="project" value="InterPro"/>
</dbReference>
<organism evidence="4 5">
    <name type="scientific">Marinobacter panjinensis</name>
    <dbReference type="NCBI Taxonomy" id="2576384"/>
    <lineage>
        <taxon>Bacteria</taxon>
        <taxon>Pseudomonadati</taxon>
        <taxon>Pseudomonadota</taxon>
        <taxon>Gammaproteobacteria</taxon>
        <taxon>Pseudomonadales</taxon>
        <taxon>Marinobacteraceae</taxon>
        <taxon>Marinobacter</taxon>
    </lineage>
</organism>
<dbReference type="AlphaFoldDB" id="A0A4U6R462"/>
<dbReference type="Pfam" id="PF01531">
    <property type="entry name" value="Glyco_transf_11"/>
    <property type="match status" value="1"/>
</dbReference>
<keyword evidence="2 4" id="KW-0808">Transferase</keyword>
<evidence type="ECO:0000313" key="4">
    <source>
        <dbReference type="EMBL" id="TKV67632.1"/>
    </source>
</evidence>
<evidence type="ECO:0000256" key="1">
    <source>
        <dbReference type="ARBA" id="ARBA00022676"/>
    </source>
</evidence>
<evidence type="ECO:0000313" key="5">
    <source>
        <dbReference type="Proteomes" id="UP000308488"/>
    </source>
</evidence>
<feature type="compositionally biased region" description="Polar residues" evidence="3">
    <location>
        <begin position="267"/>
        <end position="276"/>
    </location>
</feature>
<dbReference type="GO" id="GO:0005975">
    <property type="term" value="P:carbohydrate metabolic process"/>
    <property type="evidence" value="ECO:0007669"/>
    <property type="project" value="InterPro"/>
</dbReference>
<dbReference type="GO" id="GO:0008107">
    <property type="term" value="F:galactoside 2-alpha-L-fucosyltransferase activity"/>
    <property type="evidence" value="ECO:0007669"/>
    <property type="project" value="InterPro"/>
</dbReference>
<dbReference type="Gene3D" id="3.40.50.11350">
    <property type="match status" value="1"/>
</dbReference>
<dbReference type="EMBL" id="SZYH01000001">
    <property type="protein sequence ID" value="TKV67632.1"/>
    <property type="molecule type" value="Genomic_DNA"/>
</dbReference>
<feature type="region of interest" description="Disordered" evidence="3">
    <location>
        <begin position="264"/>
        <end position="283"/>
    </location>
</feature>
<keyword evidence="5" id="KW-1185">Reference proteome</keyword>
<evidence type="ECO:0000256" key="3">
    <source>
        <dbReference type="SAM" id="MobiDB-lite"/>
    </source>
</evidence>
<dbReference type="PANTHER" id="PTHR11927">
    <property type="entry name" value="GALACTOSIDE 2-L-FUCOSYLTRANSFERASE"/>
    <property type="match status" value="1"/>
</dbReference>
<protein>
    <submittedName>
        <fullName evidence="4">Alpha-1,2-fucosyltransferase</fullName>
    </submittedName>
</protein>
<name>A0A4U6R462_9GAMM</name>
<evidence type="ECO:0000256" key="2">
    <source>
        <dbReference type="ARBA" id="ARBA00022679"/>
    </source>
</evidence>
<accession>A0A4U6R462</accession>
<keyword evidence="1 4" id="KW-0328">Glycosyltransferase</keyword>
<reference evidence="4 5" key="1">
    <citation type="submission" date="2019-05" db="EMBL/GenBank/DDBJ databases">
        <title>Marinobacter panjinensis sp. nov., a moderately halophilic bacterium isolated from sea tidal flat environment.</title>
        <authorList>
            <person name="Yang W."/>
            <person name="An M."/>
            <person name="He W."/>
            <person name="Luo X."/>
            <person name="Zhu L."/>
            <person name="Chen G."/>
            <person name="Zhang Y."/>
            <person name="Wang Y."/>
        </authorList>
    </citation>
    <scope>NUCLEOTIDE SEQUENCE [LARGE SCALE GENOMIC DNA]</scope>
    <source>
        <strain evidence="4 5">PJ-16</strain>
    </source>
</reference>
<dbReference type="PANTHER" id="PTHR11927:SF9">
    <property type="entry name" value="L-FUCOSYLTRANSFERASE"/>
    <property type="match status" value="1"/>
</dbReference>
<comment type="caution">
    <text evidence="4">The sequence shown here is derived from an EMBL/GenBank/DDBJ whole genome shotgun (WGS) entry which is preliminary data.</text>
</comment>
<dbReference type="RefSeq" id="WP_137435046.1">
    <property type="nucleotide sequence ID" value="NZ_JANRHC010000001.1"/>
</dbReference>
<sequence>MYIVRLTGGLGNQLFQISTALSISENRSNSILVDRSSFFKDKKHGGYRLNHLRLPEFKKYNPNPVVRYIVKILDKFPVLTVVTPFFFHEKKYSDKVKQIKSGYLIGYWQDHKYFDKKFDVLKKYFVPSVISLQEERLSKFIRSCDSVSVHVRRGDYTRADVIKNHGICSTSYYKEAIDIIKDKLTDPHFFVFTNDHQWVADNLDGTFSGACVTYVKDHSQEVDLWLMSQCKHNVIANSSFSWWGAYLANHNKQIVISPYPWYERPQRGSSDPSLSSWMRVKKR</sequence>
<proteinExistence type="predicted"/>
<dbReference type="Proteomes" id="UP000308488">
    <property type="component" value="Unassembled WGS sequence"/>
</dbReference>
<dbReference type="CDD" id="cd11301">
    <property type="entry name" value="Fut1_Fut2_like"/>
    <property type="match status" value="1"/>
</dbReference>
<dbReference type="OrthoDB" id="9794601at2"/>
<gene>
    <name evidence="4" type="ORF">FDP08_05800</name>
</gene>